<dbReference type="AlphaFoldDB" id="A0A2G9FY46"/>
<dbReference type="GO" id="GO:0005868">
    <property type="term" value="C:cytoplasmic dynein complex"/>
    <property type="evidence" value="ECO:0007669"/>
    <property type="project" value="TreeGrafter"/>
</dbReference>
<evidence type="ECO:0000313" key="2">
    <source>
        <dbReference type="EMBL" id="PIM97995.1"/>
    </source>
</evidence>
<name>A0A2G9FY46_9LAMI</name>
<keyword evidence="2" id="KW-0378">Hydrolase</keyword>
<dbReference type="SMART" id="SM01375">
    <property type="entry name" value="Dynein_light"/>
    <property type="match status" value="1"/>
</dbReference>
<dbReference type="GO" id="GO:0045505">
    <property type="term" value="F:dynein intermediate chain binding"/>
    <property type="evidence" value="ECO:0007669"/>
    <property type="project" value="TreeGrafter"/>
</dbReference>
<dbReference type="EC" id="3.6.4.2" evidence="2"/>
<accession>A0A2G9FY46</accession>
<feature type="compositionally biased region" description="Polar residues" evidence="1">
    <location>
        <begin position="21"/>
        <end position="37"/>
    </location>
</feature>
<dbReference type="OrthoDB" id="6506078at2759"/>
<dbReference type="GO" id="GO:0016787">
    <property type="term" value="F:hydrolase activity"/>
    <property type="evidence" value="ECO:0007669"/>
    <property type="project" value="UniProtKB-KW"/>
</dbReference>
<dbReference type="InterPro" id="IPR037177">
    <property type="entry name" value="DLC_sf"/>
</dbReference>
<feature type="region of interest" description="Disordered" evidence="1">
    <location>
        <begin position="1"/>
        <end position="37"/>
    </location>
</feature>
<keyword evidence="3" id="KW-1185">Reference proteome</keyword>
<dbReference type="SUPFAM" id="SSF54648">
    <property type="entry name" value="DLC"/>
    <property type="match status" value="1"/>
</dbReference>
<dbReference type="GO" id="GO:0007017">
    <property type="term" value="P:microtubule-based process"/>
    <property type="evidence" value="ECO:0007669"/>
    <property type="project" value="InterPro"/>
</dbReference>
<dbReference type="PANTHER" id="PTHR11886:SF80">
    <property type="entry name" value="OS01G0555600 PROTEIN"/>
    <property type="match status" value="1"/>
</dbReference>
<dbReference type="InterPro" id="IPR001372">
    <property type="entry name" value="Dynein_light_chain_typ-1/2"/>
</dbReference>
<dbReference type="STRING" id="429701.A0A2G9FY46"/>
<dbReference type="PANTHER" id="PTHR11886">
    <property type="entry name" value="DYNEIN LIGHT CHAIN"/>
    <property type="match status" value="1"/>
</dbReference>
<proteinExistence type="predicted"/>
<dbReference type="Proteomes" id="UP000231279">
    <property type="component" value="Unassembled WGS sequence"/>
</dbReference>
<evidence type="ECO:0000256" key="1">
    <source>
        <dbReference type="SAM" id="MobiDB-lite"/>
    </source>
</evidence>
<feature type="compositionally biased region" description="Polar residues" evidence="1">
    <location>
        <begin position="80"/>
        <end position="101"/>
    </location>
</feature>
<dbReference type="FunFam" id="3.30.740.10:FF:000003">
    <property type="entry name" value="Dynein light chain"/>
    <property type="match status" value="1"/>
</dbReference>
<comment type="caution">
    <text evidence="2">The sequence shown here is derived from an EMBL/GenBank/DDBJ whole genome shotgun (WGS) entry which is preliminary data.</text>
</comment>
<feature type="region of interest" description="Disordered" evidence="1">
    <location>
        <begin position="50"/>
        <end position="101"/>
    </location>
</feature>
<protein>
    <submittedName>
        <fullName evidence="2">Dynein light chain type 1</fullName>
        <ecNumber evidence="2">3.6.4.2</ecNumber>
    </submittedName>
</protein>
<sequence>MDAKATSAAKRHHHHHPPLQDPTNAPPSTVQSISNRFSKLYANHKKLVANSMEPSPGGHLHPHPQPDTHFQAKTHAFPTFSDTPSTTLTKSNSQHQRQISNDLEVVKFKNPSSKSSSFQGFDVKRASNLTSKSLESEKVKGFQKDELKKSSFQGFDVKRASNLMSKSLESGTVKGFDKLKKPLSKNSSFEGFDVKRASHLMSKSLDGEKLKGFQKDELKKPLSKNLSFKGFDVKKASHLMSKSLEKEKVKGFEQGLEVIRRPIGKGGRRMSLCSSEVELGDFFSCNGVKVVAVDMPPPMQIHAVDCARKTHDSLEKFTSKALALTLKKEFDGAYGPAWHCIVGTSFGSFVTHSVGGFLYFSMDHKLYILLFKTTVQRQE</sequence>
<reference evidence="3" key="1">
    <citation type="journal article" date="2018" name="Gigascience">
        <title>Genome assembly of the Pink Ipe (Handroanthus impetiginosus, Bignoniaceae), a highly valued, ecologically keystone Neotropical timber forest tree.</title>
        <authorList>
            <person name="Silva-Junior O.B."/>
            <person name="Grattapaglia D."/>
            <person name="Novaes E."/>
            <person name="Collevatti R.G."/>
        </authorList>
    </citation>
    <scope>NUCLEOTIDE SEQUENCE [LARGE SCALE GENOMIC DNA]</scope>
    <source>
        <strain evidence="3">cv. UFG-1</strain>
    </source>
</reference>
<gene>
    <name evidence="2" type="ORF">CDL12_29530</name>
</gene>
<organism evidence="2 3">
    <name type="scientific">Handroanthus impetiginosus</name>
    <dbReference type="NCBI Taxonomy" id="429701"/>
    <lineage>
        <taxon>Eukaryota</taxon>
        <taxon>Viridiplantae</taxon>
        <taxon>Streptophyta</taxon>
        <taxon>Embryophyta</taxon>
        <taxon>Tracheophyta</taxon>
        <taxon>Spermatophyta</taxon>
        <taxon>Magnoliopsida</taxon>
        <taxon>eudicotyledons</taxon>
        <taxon>Gunneridae</taxon>
        <taxon>Pentapetalae</taxon>
        <taxon>asterids</taxon>
        <taxon>lamiids</taxon>
        <taxon>Lamiales</taxon>
        <taxon>Bignoniaceae</taxon>
        <taxon>Crescentiina</taxon>
        <taxon>Tabebuia alliance</taxon>
        <taxon>Handroanthus</taxon>
    </lineage>
</organism>
<dbReference type="EMBL" id="NKXS01008911">
    <property type="protein sequence ID" value="PIM97995.1"/>
    <property type="molecule type" value="Genomic_DNA"/>
</dbReference>
<dbReference type="Gene3D" id="3.30.740.10">
    <property type="entry name" value="Protein Inhibitor Of Neuronal Nitric Oxide Synthase"/>
    <property type="match status" value="1"/>
</dbReference>
<evidence type="ECO:0000313" key="3">
    <source>
        <dbReference type="Proteomes" id="UP000231279"/>
    </source>
</evidence>
<dbReference type="Pfam" id="PF01221">
    <property type="entry name" value="Dynein_light"/>
    <property type="match status" value="1"/>
</dbReference>